<dbReference type="EMBL" id="SDVB01000106">
    <property type="protein sequence ID" value="RYC23267.1"/>
    <property type="molecule type" value="Genomic_DNA"/>
</dbReference>
<reference evidence="2 3" key="1">
    <citation type="submission" date="2019-01" db="EMBL/GenBank/DDBJ databases">
        <authorList>
            <person name="Deng T."/>
        </authorList>
    </citation>
    <scope>NUCLEOTIDE SEQUENCE [LARGE SCALE GENOMIC DNA]</scope>
    <source>
        <strain evidence="2 3">F8825</strain>
    </source>
</reference>
<name>A0A4Q2TW82_9HYPH</name>
<dbReference type="InterPro" id="IPR036388">
    <property type="entry name" value="WH-like_DNA-bd_sf"/>
</dbReference>
<dbReference type="PROSITE" id="PS50995">
    <property type="entry name" value="HTH_MARR_2"/>
    <property type="match status" value="1"/>
</dbReference>
<dbReference type="Pfam" id="PF12802">
    <property type="entry name" value="MarR_2"/>
    <property type="match status" value="1"/>
</dbReference>
<evidence type="ECO:0000313" key="2">
    <source>
        <dbReference type="EMBL" id="RYC23267.1"/>
    </source>
</evidence>
<dbReference type="PRINTS" id="PR00598">
    <property type="entry name" value="HTHMARR"/>
</dbReference>
<dbReference type="GO" id="GO:0006950">
    <property type="term" value="P:response to stress"/>
    <property type="evidence" value="ECO:0007669"/>
    <property type="project" value="TreeGrafter"/>
</dbReference>
<organism evidence="2 3">
    <name type="scientific">Ciceribacter ferrooxidans</name>
    <dbReference type="NCBI Taxonomy" id="2509717"/>
    <lineage>
        <taxon>Bacteria</taxon>
        <taxon>Pseudomonadati</taxon>
        <taxon>Pseudomonadota</taxon>
        <taxon>Alphaproteobacteria</taxon>
        <taxon>Hyphomicrobiales</taxon>
        <taxon>Rhizobiaceae</taxon>
        <taxon>Ciceribacter</taxon>
    </lineage>
</organism>
<dbReference type="AlphaFoldDB" id="A0A4Q2TW82"/>
<sequence length="154" mass="17293">MEKKPSDAAIRAWARLTRAQQSAMAVIEQRLKVAKLPPLAWYDVLLEVERAGPAGLRPFELEKAMLLAQYNLSRLLSRIEEAGYIARQHCEEDGRGQIITITDAGKVARREIWTVYSTAIEAAVGQHLSDEQADTLSELLERIAAPPRKERSSR</sequence>
<dbReference type="Gene3D" id="1.10.10.10">
    <property type="entry name" value="Winged helix-like DNA-binding domain superfamily/Winged helix DNA-binding domain"/>
    <property type="match status" value="1"/>
</dbReference>
<dbReference type="InterPro" id="IPR000835">
    <property type="entry name" value="HTH_MarR-typ"/>
</dbReference>
<protein>
    <submittedName>
        <fullName evidence="2">MarR family transcriptional regulator</fullName>
    </submittedName>
</protein>
<dbReference type="SMART" id="SM00347">
    <property type="entry name" value="HTH_MARR"/>
    <property type="match status" value="1"/>
</dbReference>
<dbReference type="Proteomes" id="UP000291088">
    <property type="component" value="Unassembled WGS sequence"/>
</dbReference>
<dbReference type="PANTHER" id="PTHR33164:SF104">
    <property type="entry name" value="TRANSCRIPTIONAL REGULATORY PROTEIN"/>
    <property type="match status" value="1"/>
</dbReference>
<accession>A0A4Q2TW82</accession>
<gene>
    <name evidence="2" type="ORF">EUU22_03295</name>
</gene>
<comment type="caution">
    <text evidence="2">The sequence shown here is derived from an EMBL/GenBank/DDBJ whole genome shotgun (WGS) entry which is preliminary data.</text>
</comment>
<feature type="domain" description="HTH marR-type" evidence="1">
    <location>
        <begin position="1"/>
        <end position="145"/>
    </location>
</feature>
<dbReference type="InterPro" id="IPR039422">
    <property type="entry name" value="MarR/SlyA-like"/>
</dbReference>
<dbReference type="InterPro" id="IPR036390">
    <property type="entry name" value="WH_DNA-bd_sf"/>
</dbReference>
<keyword evidence="3" id="KW-1185">Reference proteome</keyword>
<dbReference type="GO" id="GO:0003700">
    <property type="term" value="F:DNA-binding transcription factor activity"/>
    <property type="evidence" value="ECO:0007669"/>
    <property type="project" value="InterPro"/>
</dbReference>
<dbReference type="SUPFAM" id="SSF46785">
    <property type="entry name" value="Winged helix' DNA-binding domain"/>
    <property type="match status" value="1"/>
</dbReference>
<dbReference type="PANTHER" id="PTHR33164">
    <property type="entry name" value="TRANSCRIPTIONAL REGULATOR, MARR FAMILY"/>
    <property type="match status" value="1"/>
</dbReference>
<proteinExistence type="predicted"/>
<dbReference type="OrthoDB" id="72352at2"/>
<evidence type="ECO:0000313" key="3">
    <source>
        <dbReference type="Proteomes" id="UP000291088"/>
    </source>
</evidence>
<evidence type="ECO:0000259" key="1">
    <source>
        <dbReference type="PROSITE" id="PS50995"/>
    </source>
</evidence>